<dbReference type="PANTHER" id="PTHR46088">
    <property type="entry name" value="TUBULIN--TYROSINE LIGASE-LIKE PROTEIN 12"/>
    <property type="match status" value="1"/>
</dbReference>
<dbReference type="Gene3D" id="3.30.470.20">
    <property type="entry name" value="ATP-grasp fold, B domain"/>
    <property type="match status" value="1"/>
</dbReference>
<name>A0A815H6W3_9BILA</name>
<organism evidence="3 5">
    <name type="scientific">Adineta steineri</name>
    <dbReference type="NCBI Taxonomy" id="433720"/>
    <lineage>
        <taxon>Eukaryota</taxon>
        <taxon>Metazoa</taxon>
        <taxon>Spiralia</taxon>
        <taxon>Gnathifera</taxon>
        <taxon>Rotifera</taxon>
        <taxon>Eurotatoria</taxon>
        <taxon>Bdelloidea</taxon>
        <taxon>Adinetida</taxon>
        <taxon>Adinetidae</taxon>
        <taxon>Adineta</taxon>
    </lineage>
</organism>
<protein>
    <recommendedName>
        <fullName evidence="1">Tubulin--tyrosine ligase-like protein 12 SET-like domain-containing protein</fullName>
    </recommendedName>
</protein>
<dbReference type="GO" id="GO:0005737">
    <property type="term" value="C:cytoplasm"/>
    <property type="evidence" value="ECO:0007669"/>
    <property type="project" value="TreeGrafter"/>
</dbReference>
<dbReference type="EMBL" id="CAJNOG010000740">
    <property type="protein sequence ID" value="CAF1348145.1"/>
    <property type="molecule type" value="Genomic_DNA"/>
</dbReference>
<dbReference type="PANTHER" id="PTHR46088:SF1">
    <property type="entry name" value="TUBULIN--TYROSINE LIGASE-LIKE PROTEIN 12"/>
    <property type="match status" value="1"/>
</dbReference>
<dbReference type="Proteomes" id="UP000663844">
    <property type="component" value="Unassembled WGS sequence"/>
</dbReference>
<comment type="caution">
    <text evidence="3">The sequence shown here is derived from an EMBL/GenBank/DDBJ whole genome shotgun (WGS) entry which is preliminary data.</text>
</comment>
<evidence type="ECO:0000313" key="5">
    <source>
        <dbReference type="Proteomes" id="UP000663845"/>
    </source>
</evidence>
<evidence type="ECO:0000313" key="2">
    <source>
        <dbReference type="EMBL" id="CAF1310344.1"/>
    </source>
</evidence>
<feature type="domain" description="Tubulin--tyrosine ligase-like protein 12 SET-like" evidence="1">
    <location>
        <begin position="66"/>
        <end position="234"/>
    </location>
</feature>
<dbReference type="SUPFAM" id="SSF56059">
    <property type="entry name" value="Glutathione synthetase ATP-binding domain-like"/>
    <property type="match status" value="1"/>
</dbReference>
<dbReference type="EMBL" id="CAJOAZ010000126">
    <property type="protein sequence ID" value="CAF3543096.1"/>
    <property type="molecule type" value="Genomic_DNA"/>
</dbReference>
<evidence type="ECO:0000259" key="1">
    <source>
        <dbReference type="Pfam" id="PF25556"/>
    </source>
</evidence>
<dbReference type="Pfam" id="PF03133">
    <property type="entry name" value="TTL"/>
    <property type="match status" value="1"/>
</dbReference>
<accession>A0A815H6W3</accession>
<dbReference type="AlphaFoldDB" id="A0A815H6W3"/>
<dbReference type="Proteomes" id="UP000663860">
    <property type="component" value="Unassembled WGS sequence"/>
</dbReference>
<sequence>MEYNHVDHGDVLINKALLNSFIDLHRSQLELSGVPQIFYPTLFHKLQNQIFDAGEYFGIVEVENDEGDTIKRKVRVTGEHNLLKTDPSMIFLIDHAYTYRINNIRNELEQLPQLVERLSRLMLISSDEENKIDAIIENMWKFNHTYTLAVDGGNAEDREPYWYIRDEFGSAIEHSEQANVRMAPFLSMIDGQMYTLLWLIEDVECDESITVDYLCGTRDELTRRAKLVPWTDDDLAEDIDYEQIEPNEQYFNTGRESESLPSSDKYSIIDLTKVNRIINVFTDVELIRNHLLDKRFQIVENQSDADIIFTRKHFKDFKKLCEDTQQLINQFPFENVINIKDLLAVMCRRTSPAINHQTLQSYPLWLPTTFNLTYELPKFISYYQNREKKNLDNHWIVKPFNLARSIDTHVTQNLNAIIRLADSGPKIVCKYIDKPLLFHREDSGLVKFDIRYVVILRSLEPLKLYVYEKFWLRFANKPYSLNNNYDDYQVHFTVMNYRYADNLKKITCEDFIPLFDKQQQHLKWIDVQENIYSMIRQVFERSILKKPPCGMSPCHRSRAIYAVDLMLDESGQPYLLEMNFMPDIERACLYYPTFIDDIFRTLFLDESNDNVVDISSK</sequence>
<dbReference type="InterPro" id="IPR057954">
    <property type="entry name" value="SET_TTL12"/>
</dbReference>
<dbReference type="Proteomes" id="UP000663845">
    <property type="component" value="Unassembled WGS sequence"/>
</dbReference>
<reference evidence="3" key="1">
    <citation type="submission" date="2021-02" db="EMBL/GenBank/DDBJ databases">
        <authorList>
            <person name="Nowell W R."/>
        </authorList>
    </citation>
    <scope>NUCLEOTIDE SEQUENCE</scope>
</reference>
<dbReference type="EMBL" id="CAJNOE010000688">
    <property type="protein sequence ID" value="CAF1310344.1"/>
    <property type="molecule type" value="Genomic_DNA"/>
</dbReference>
<proteinExistence type="predicted"/>
<dbReference type="PROSITE" id="PS51221">
    <property type="entry name" value="TTL"/>
    <property type="match status" value="1"/>
</dbReference>
<evidence type="ECO:0000313" key="3">
    <source>
        <dbReference type="EMBL" id="CAF1348145.1"/>
    </source>
</evidence>
<evidence type="ECO:0000313" key="4">
    <source>
        <dbReference type="EMBL" id="CAF3543096.1"/>
    </source>
</evidence>
<dbReference type="Pfam" id="PF25556">
    <property type="entry name" value="SET_TTL"/>
    <property type="match status" value="1"/>
</dbReference>
<gene>
    <name evidence="2" type="ORF">IZO911_LOCUS34567</name>
    <name evidence="3" type="ORF">JYZ213_LOCUS34881</name>
    <name evidence="4" type="ORF">OXD698_LOCUS3542</name>
</gene>
<dbReference type="InterPro" id="IPR027749">
    <property type="entry name" value="TTLL12"/>
</dbReference>
<dbReference type="InterPro" id="IPR004344">
    <property type="entry name" value="TTL/TTLL_fam"/>
</dbReference>